<organism evidence="1 2">
    <name type="scientific">Chryseobacterium cucumeris</name>
    <dbReference type="NCBI Taxonomy" id="1813611"/>
    <lineage>
        <taxon>Bacteria</taxon>
        <taxon>Pseudomonadati</taxon>
        <taxon>Bacteroidota</taxon>
        <taxon>Flavobacteriia</taxon>
        <taxon>Flavobacteriales</taxon>
        <taxon>Weeksellaceae</taxon>
        <taxon>Chryseobacterium group</taxon>
        <taxon>Chryseobacterium</taxon>
    </lineage>
</organism>
<name>A0ABX9XAM7_9FLAO</name>
<dbReference type="GeneID" id="301712990"/>
<keyword evidence="2" id="KW-1185">Reference proteome</keyword>
<sequence length="91" mass="10663">MENKCTDINNLLEKLSLEGFSGYEFVDYWDADTMAVGMKKGNVLIYISAYDYSKTNGYDVIMEEFETGIILKSEYKRSYHELINDLLYFLK</sequence>
<dbReference type="RefSeq" id="WP_062673200.1">
    <property type="nucleotide sequence ID" value="NZ_JAKYXD010000002.1"/>
</dbReference>
<dbReference type="Proteomes" id="UP000281899">
    <property type="component" value="Unassembled WGS sequence"/>
</dbReference>
<evidence type="ECO:0000313" key="1">
    <source>
        <dbReference type="EMBL" id="ROH92545.1"/>
    </source>
</evidence>
<dbReference type="EMBL" id="RJTW01000005">
    <property type="protein sequence ID" value="ROH92545.1"/>
    <property type="molecule type" value="Genomic_DNA"/>
</dbReference>
<gene>
    <name evidence="1" type="ORF">EGI15_09945</name>
</gene>
<proteinExistence type="predicted"/>
<reference evidence="1 2" key="1">
    <citation type="submission" date="2018-11" db="EMBL/GenBank/DDBJ databases">
        <title>Proposal to divide the Flavobacteriaceae and reorganize its genera based on Amino Acid Identity values calculated from whole genome sequences.</title>
        <authorList>
            <person name="Nicholson A.C."/>
            <person name="Gulvik C.A."/>
            <person name="Whitney A.M."/>
            <person name="Humrighouse B.W."/>
            <person name="Bell M."/>
            <person name="Holmes B."/>
            <person name="Steigerwalt A."/>
            <person name="Villarma A."/>
            <person name="Sheth M."/>
            <person name="Batra D."/>
            <person name="Pryor J."/>
            <person name="Bernardet J.-F."/>
            <person name="Hugo C."/>
            <person name="Kampfer P."/>
            <person name="Newman J."/>
            <person name="Mcquiston J.R."/>
        </authorList>
    </citation>
    <scope>NUCLEOTIDE SEQUENCE [LARGE SCALE GENOMIC DNA]</scope>
    <source>
        <strain evidence="1 2">G0235</strain>
    </source>
</reference>
<protein>
    <submittedName>
        <fullName evidence="1">Uncharacterized protein</fullName>
    </submittedName>
</protein>
<accession>A0ABX9XAM7</accession>
<comment type="caution">
    <text evidence="1">The sequence shown here is derived from an EMBL/GenBank/DDBJ whole genome shotgun (WGS) entry which is preliminary data.</text>
</comment>
<evidence type="ECO:0000313" key="2">
    <source>
        <dbReference type="Proteomes" id="UP000281899"/>
    </source>
</evidence>